<dbReference type="AlphaFoldDB" id="A0AAF0DTC4"/>
<dbReference type="InterPro" id="IPR042098">
    <property type="entry name" value="TauD-like_sf"/>
</dbReference>
<keyword evidence="3" id="KW-0223">Dioxygenase</keyword>
<evidence type="ECO:0000259" key="6">
    <source>
        <dbReference type="Pfam" id="PF02668"/>
    </source>
</evidence>
<dbReference type="GO" id="GO:0046872">
    <property type="term" value="F:metal ion binding"/>
    <property type="evidence" value="ECO:0007669"/>
    <property type="project" value="UniProtKB-KW"/>
</dbReference>
<organism evidence="7 8">
    <name type="scientific">Malassezia brasiliensis</name>
    <dbReference type="NCBI Taxonomy" id="1821822"/>
    <lineage>
        <taxon>Eukaryota</taxon>
        <taxon>Fungi</taxon>
        <taxon>Dikarya</taxon>
        <taxon>Basidiomycota</taxon>
        <taxon>Ustilaginomycotina</taxon>
        <taxon>Malasseziomycetes</taxon>
        <taxon>Malasseziales</taxon>
        <taxon>Malasseziaceae</taxon>
        <taxon>Malassezia</taxon>
    </lineage>
</organism>
<comment type="similarity">
    <text evidence="1">Belongs to the TfdA dioxygenase family.</text>
</comment>
<sequence>MAPAVQIAPRVDETTVPTKDVKNVIKNAKLPQSESSIAPRAPLQASGLLDSLYEFDELTPVMGRTYPTLQVRDLINHEKADELIRDLAIVISRRGVVFFKNQDLTADEQKFLTNRLGHLTGKPPSSGLHIHPVFNAERGGKDQVVDDKGTTNKDNEISVISSNLHRSLEVAPRSGADEWHSDIAFEPVPADYTSLKVHTMPHTGGDTMWASGYEVYDLLSPPFRELFEKLNGFYYPPEFAESAARFGYALHPGPRGAADNVGTHLTTEHPIIRTNPVTGWKSVFGIGHHFNRVVGVSPDESDMLKRYIRDLVTQNHATQLRYRWGKNDLAIWDNRSTYHAATPDYFDLGPRSGVRAVSCGERPYFDPNSRSRREELQGKLI</sequence>
<proteinExistence type="inferred from homology"/>
<feature type="domain" description="TauD/TfdA-like" evidence="6">
    <location>
        <begin position="56"/>
        <end position="355"/>
    </location>
</feature>
<dbReference type="EMBL" id="CP119952">
    <property type="protein sequence ID" value="WFC95683.1"/>
    <property type="molecule type" value="Genomic_DNA"/>
</dbReference>
<dbReference type="SUPFAM" id="SSF51197">
    <property type="entry name" value="Clavaminate synthase-like"/>
    <property type="match status" value="1"/>
</dbReference>
<evidence type="ECO:0000256" key="2">
    <source>
        <dbReference type="ARBA" id="ARBA00022723"/>
    </source>
</evidence>
<evidence type="ECO:0000256" key="1">
    <source>
        <dbReference type="ARBA" id="ARBA00005896"/>
    </source>
</evidence>
<keyword evidence="4" id="KW-0560">Oxidoreductase</keyword>
<keyword evidence="5" id="KW-0408">Iron</keyword>
<dbReference type="PANTHER" id="PTHR30468:SF10">
    <property type="entry name" value="TAUD_TFDA-LIKE DOMAIN-CONTAINING PROTEIN"/>
    <property type="match status" value="1"/>
</dbReference>
<protein>
    <recommendedName>
        <fullName evidence="6">TauD/TfdA-like domain-containing protein</fullName>
    </recommendedName>
</protein>
<evidence type="ECO:0000313" key="8">
    <source>
        <dbReference type="Proteomes" id="UP001216638"/>
    </source>
</evidence>
<accession>A0AAF0DTC4</accession>
<gene>
    <name evidence="7" type="ORF">MBRA1_002336</name>
</gene>
<reference evidence="7" key="1">
    <citation type="submission" date="2023-03" db="EMBL/GenBank/DDBJ databases">
        <title>Mating type loci evolution in Malassezia.</title>
        <authorList>
            <person name="Coelho M.A."/>
        </authorList>
    </citation>
    <scope>NUCLEOTIDE SEQUENCE</scope>
    <source>
        <strain evidence="7">CBS 14135</strain>
    </source>
</reference>
<keyword evidence="8" id="KW-1185">Reference proteome</keyword>
<dbReference type="Gene3D" id="3.60.130.10">
    <property type="entry name" value="Clavaminate synthase-like"/>
    <property type="match status" value="1"/>
</dbReference>
<dbReference type="GO" id="GO:0005737">
    <property type="term" value="C:cytoplasm"/>
    <property type="evidence" value="ECO:0007669"/>
    <property type="project" value="TreeGrafter"/>
</dbReference>
<dbReference type="Pfam" id="PF02668">
    <property type="entry name" value="TauD"/>
    <property type="match status" value="1"/>
</dbReference>
<dbReference type="PANTHER" id="PTHR30468">
    <property type="entry name" value="ALPHA-KETOGLUTARATE-DEPENDENT SULFONATE DIOXYGENASE"/>
    <property type="match status" value="1"/>
</dbReference>
<evidence type="ECO:0000256" key="5">
    <source>
        <dbReference type="ARBA" id="ARBA00023004"/>
    </source>
</evidence>
<evidence type="ECO:0000313" key="7">
    <source>
        <dbReference type="EMBL" id="WFC95683.1"/>
    </source>
</evidence>
<dbReference type="InterPro" id="IPR003819">
    <property type="entry name" value="TauD/TfdA-like"/>
</dbReference>
<dbReference type="InterPro" id="IPR051323">
    <property type="entry name" value="AtsK-like"/>
</dbReference>
<name>A0AAF0DTC4_9BASI</name>
<evidence type="ECO:0000256" key="3">
    <source>
        <dbReference type="ARBA" id="ARBA00022964"/>
    </source>
</evidence>
<keyword evidence="2" id="KW-0479">Metal-binding</keyword>
<evidence type="ECO:0000256" key="4">
    <source>
        <dbReference type="ARBA" id="ARBA00023002"/>
    </source>
</evidence>
<dbReference type="Proteomes" id="UP001216638">
    <property type="component" value="Chromosome 2"/>
</dbReference>
<dbReference type="GO" id="GO:0016706">
    <property type="term" value="F:2-oxoglutarate-dependent dioxygenase activity"/>
    <property type="evidence" value="ECO:0007669"/>
    <property type="project" value="TreeGrafter"/>
</dbReference>